<gene>
    <name evidence="2" type="ORF">E2562_020044</name>
</gene>
<feature type="region of interest" description="Disordered" evidence="1">
    <location>
        <begin position="1"/>
        <end position="34"/>
    </location>
</feature>
<evidence type="ECO:0000313" key="2">
    <source>
        <dbReference type="EMBL" id="KAF0933914.1"/>
    </source>
</evidence>
<dbReference type="AlphaFoldDB" id="A0A6G1FAL6"/>
<dbReference type="PANTHER" id="PTHR35118">
    <property type="entry name" value="KINASE FAMILY PROTEIN"/>
    <property type="match status" value="1"/>
</dbReference>
<organism evidence="2 3">
    <name type="scientific">Oryza meyeriana var. granulata</name>
    <dbReference type="NCBI Taxonomy" id="110450"/>
    <lineage>
        <taxon>Eukaryota</taxon>
        <taxon>Viridiplantae</taxon>
        <taxon>Streptophyta</taxon>
        <taxon>Embryophyta</taxon>
        <taxon>Tracheophyta</taxon>
        <taxon>Spermatophyta</taxon>
        <taxon>Magnoliopsida</taxon>
        <taxon>Liliopsida</taxon>
        <taxon>Poales</taxon>
        <taxon>Poaceae</taxon>
        <taxon>BOP clade</taxon>
        <taxon>Oryzoideae</taxon>
        <taxon>Oryzeae</taxon>
        <taxon>Oryzinae</taxon>
        <taxon>Oryza</taxon>
        <taxon>Oryza meyeriana</taxon>
    </lineage>
</organism>
<dbReference type="Proteomes" id="UP000479710">
    <property type="component" value="Unassembled WGS sequence"/>
</dbReference>
<reference evidence="2 3" key="1">
    <citation type="submission" date="2019-11" db="EMBL/GenBank/DDBJ databases">
        <title>Whole genome sequence of Oryza granulata.</title>
        <authorList>
            <person name="Li W."/>
        </authorList>
    </citation>
    <scope>NUCLEOTIDE SEQUENCE [LARGE SCALE GENOMIC DNA]</scope>
    <source>
        <strain evidence="3">cv. Menghai</strain>
        <tissue evidence="2">Leaf</tissue>
    </source>
</reference>
<accession>A0A6G1FAL6</accession>
<proteinExistence type="predicted"/>
<evidence type="ECO:0000313" key="3">
    <source>
        <dbReference type="Proteomes" id="UP000479710"/>
    </source>
</evidence>
<dbReference type="OrthoDB" id="1890226at2759"/>
<keyword evidence="3" id="KW-1185">Reference proteome</keyword>
<protein>
    <submittedName>
        <fullName evidence="2">Uncharacterized protein</fullName>
    </submittedName>
</protein>
<sequence length="207" mass="23216">MESQRGQSPDRGSDASGPKQSSVSSHGRHRNPSSSICKDFLRKFVDNELLTSSLEDWFSGHSEDCGFKKPAFDVPFDLSELQNFDYAIEGVTFQQLQSHSPEIVEVQEEGAVNVKPKEILKLDVGSVVLMEDADWQKVCPELDSVEGALQWRETSWSRRVIQQKLGDVSAVLKAFADYVDSICGTPYPMDYEIWLRRDIGRPSTPSA</sequence>
<name>A0A6G1FAL6_9ORYZ</name>
<comment type="caution">
    <text evidence="2">The sequence shown here is derived from an EMBL/GenBank/DDBJ whole genome shotgun (WGS) entry which is preliminary data.</text>
</comment>
<evidence type="ECO:0000256" key="1">
    <source>
        <dbReference type="SAM" id="MobiDB-lite"/>
    </source>
</evidence>
<dbReference type="PANTHER" id="PTHR35118:SF3">
    <property type="entry name" value="PROTEIN KINASE SUPERFAMILY PROTEIN"/>
    <property type="match status" value="1"/>
</dbReference>
<dbReference type="EMBL" id="SPHZ02000001">
    <property type="protein sequence ID" value="KAF0933914.1"/>
    <property type="molecule type" value="Genomic_DNA"/>
</dbReference>